<comment type="caution">
    <text evidence="3">The sequence shown here is derived from an EMBL/GenBank/DDBJ whole genome shotgun (WGS) entry which is preliminary data.</text>
</comment>
<evidence type="ECO:0000259" key="2">
    <source>
        <dbReference type="Pfam" id="PF00582"/>
    </source>
</evidence>
<dbReference type="PRINTS" id="PR01438">
    <property type="entry name" value="UNVRSLSTRESS"/>
</dbReference>
<feature type="domain" description="UspA" evidence="2">
    <location>
        <begin position="1"/>
        <end position="146"/>
    </location>
</feature>
<organism evidence="3 4">
    <name type="scientific">Burkholderia ubonensis</name>
    <dbReference type="NCBI Taxonomy" id="101571"/>
    <lineage>
        <taxon>Bacteria</taxon>
        <taxon>Pseudomonadati</taxon>
        <taxon>Pseudomonadota</taxon>
        <taxon>Betaproteobacteria</taxon>
        <taxon>Burkholderiales</taxon>
        <taxon>Burkholderiaceae</taxon>
        <taxon>Burkholderia</taxon>
        <taxon>Burkholderia cepacia complex</taxon>
    </lineage>
</organism>
<dbReference type="PANTHER" id="PTHR46268">
    <property type="entry name" value="STRESS RESPONSE PROTEIN NHAX"/>
    <property type="match status" value="1"/>
</dbReference>
<dbReference type="InterPro" id="IPR014729">
    <property type="entry name" value="Rossmann-like_a/b/a_fold"/>
</dbReference>
<evidence type="ECO:0000256" key="1">
    <source>
        <dbReference type="ARBA" id="ARBA00008791"/>
    </source>
</evidence>
<dbReference type="Proteomes" id="UP000056732">
    <property type="component" value="Unassembled WGS sequence"/>
</dbReference>
<comment type="similarity">
    <text evidence="1">Belongs to the universal stress protein A family.</text>
</comment>
<dbReference type="Pfam" id="PF00582">
    <property type="entry name" value="Usp"/>
    <property type="match status" value="1"/>
</dbReference>
<evidence type="ECO:0000313" key="4">
    <source>
        <dbReference type="Proteomes" id="UP000056732"/>
    </source>
</evidence>
<gene>
    <name evidence="3" type="ORF">WK53_02625</name>
</gene>
<reference evidence="3 4" key="1">
    <citation type="submission" date="2015-11" db="EMBL/GenBank/DDBJ databases">
        <title>Expanding the genomic diversity of Burkholderia species for the development of highly accurate diagnostics.</title>
        <authorList>
            <person name="Sahl J."/>
            <person name="Keim P."/>
            <person name="Wagner D."/>
        </authorList>
    </citation>
    <scope>NUCLEOTIDE SEQUENCE [LARGE SCALE GENOMIC DNA]</scope>
    <source>
        <strain evidence="3 4">MSMB1137WGS</strain>
    </source>
</reference>
<dbReference type="AlphaFoldDB" id="A0AAW3NED9"/>
<accession>A0AAW3NED9</accession>
<dbReference type="Gene3D" id="3.40.50.620">
    <property type="entry name" value="HUPs"/>
    <property type="match status" value="1"/>
</dbReference>
<dbReference type="PANTHER" id="PTHR46268:SF6">
    <property type="entry name" value="UNIVERSAL STRESS PROTEIN UP12"/>
    <property type="match status" value="1"/>
</dbReference>
<dbReference type="CDD" id="cd00293">
    <property type="entry name" value="USP-like"/>
    <property type="match status" value="1"/>
</dbReference>
<dbReference type="SUPFAM" id="SSF52402">
    <property type="entry name" value="Adenine nucleotide alpha hydrolases-like"/>
    <property type="match status" value="1"/>
</dbReference>
<dbReference type="EMBL" id="LPDO01000012">
    <property type="protein sequence ID" value="KVT61818.1"/>
    <property type="molecule type" value="Genomic_DNA"/>
</dbReference>
<dbReference type="RefSeq" id="WP_059925436.1">
    <property type="nucleotide sequence ID" value="NZ_LPDO01000012.1"/>
</dbReference>
<proteinExistence type="inferred from homology"/>
<evidence type="ECO:0000313" key="3">
    <source>
        <dbReference type="EMBL" id="KVT61818.1"/>
    </source>
</evidence>
<name>A0AAW3NED9_9BURK</name>
<dbReference type="InterPro" id="IPR006016">
    <property type="entry name" value="UspA"/>
</dbReference>
<sequence length="158" mass="16859">MYTKIMVAVDGSASSKRALEEGLKIARLCGARLFAVHVVDRALLPAYAGRADPNALIEGIRRDGVAVLRDVERTIAHAAVNGDTELLETDSVGEDVAECLQRYVVEHAIDLAVAGTHGRRGVRRAILGSCAERFVRESSCPVLLVRGDDAPRAAAEAV</sequence>
<dbReference type="InterPro" id="IPR006015">
    <property type="entry name" value="Universal_stress_UspA"/>
</dbReference>
<protein>
    <submittedName>
        <fullName evidence="3">Universal stress protein UspA</fullName>
    </submittedName>
</protein>